<organism evidence="1 2">
    <name type="scientific">Natrarchaeobius chitinivorans</name>
    <dbReference type="NCBI Taxonomy" id="1679083"/>
    <lineage>
        <taxon>Archaea</taxon>
        <taxon>Methanobacteriati</taxon>
        <taxon>Methanobacteriota</taxon>
        <taxon>Stenosarchaea group</taxon>
        <taxon>Halobacteria</taxon>
        <taxon>Halobacteriales</taxon>
        <taxon>Natrialbaceae</taxon>
        <taxon>Natrarchaeobius</taxon>
    </lineage>
</organism>
<dbReference type="EMBL" id="REFZ01000007">
    <property type="protein sequence ID" value="RQH00084.1"/>
    <property type="molecule type" value="Genomic_DNA"/>
</dbReference>
<dbReference type="Proteomes" id="UP000281431">
    <property type="component" value="Unassembled WGS sequence"/>
</dbReference>
<protein>
    <submittedName>
        <fullName evidence="1">Uncharacterized protein</fullName>
    </submittedName>
</protein>
<name>A0A3N6M8P3_NATCH</name>
<keyword evidence="2" id="KW-1185">Reference proteome</keyword>
<evidence type="ECO:0000313" key="1">
    <source>
        <dbReference type="EMBL" id="RQH00084.1"/>
    </source>
</evidence>
<reference evidence="1 2" key="1">
    <citation type="submission" date="2018-10" db="EMBL/GenBank/DDBJ databases">
        <title>Natrarchaeobius chitinivorans gen. nov., sp. nov., and Natrarchaeobius haloalkaliphilus sp. nov., alkaliphilic, chitin-utilizing haloarchaea from hypersaline alkaline lakes.</title>
        <authorList>
            <person name="Sorokin D.Y."/>
            <person name="Elcheninov A.G."/>
            <person name="Kostrikina N.A."/>
            <person name="Bale N.J."/>
            <person name="Sinninghe Damste J.S."/>
            <person name="Khijniak T.V."/>
            <person name="Kublanov I.V."/>
            <person name="Toshchakov S.V."/>
        </authorList>
    </citation>
    <scope>NUCLEOTIDE SEQUENCE [LARGE SCALE GENOMIC DNA]</scope>
    <source>
        <strain evidence="1 2">AArcht7</strain>
    </source>
</reference>
<sequence length="165" mass="18930">MGHEWTIFHQEEVKTGRKIPVPAAVHNVVGLDHEIHDHCMYWNYERIATYLVLSQYPLRESNYQDVKRTKVFRAEHGSDTTGYIRVPDSLSETVKSRYREGTRVNYMAYDQMLEQDNPTVFLLSNTQFQQLLPSGVQPSVTEAGETEGVDLEESLTNLPAFLPSP</sequence>
<evidence type="ECO:0000313" key="2">
    <source>
        <dbReference type="Proteomes" id="UP000281431"/>
    </source>
</evidence>
<accession>A0A3N6M8P3</accession>
<comment type="caution">
    <text evidence="1">The sequence shown here is derived from an EMBL/GenBank/DDBJ whole genome shotgun (WGS) entry which is preliminary data.</text>
</comment>
<dbReference type="AlphaFoldDB" id="A0A3N6M8P3"/>
<proteinExistence type="predicted"/>
<gene>
    <name evidence="1" type="ORF">EA472_12815</name>
</gene>